<keyword evidence="3" id="KW-1185">Reference proteome</keyword>
<evidence type="ECO:0000313" key="2">
    <source>
        <dbReference type="EMBL" id="MBM6928535.1"/>
    </source>
</evidence>
<evidence type="ECO:0000256" key="1">
    <source>
        <dbReference type="SAM" id="SignalP"/>
    </source>
</evidence>
<dbReference type="InterPro" id="IPR008869">
    <property type="entry name" value="MlaC/ttg2D"/>
</dbReference>
<protein>
    <submittedName>
        <fullName evidence="2">ABC transporter substrate-binding protein</fullName>
    </submittedName>
</protein>
<reference evidence="2 3" key="1">
    <citation type="journal article" date="2021" name="Sci. Rep.">
        <title>The distribution of antibiotic resistance genes in chicken gut microbiota commensals.</title>
        <authorList>
            <person name="Juricova H."/>
            <person name="Matiasovicova J."/>
            <person name="Kubasova T."/>
            <person name="Cejkova D."/>
            <person name="Rychlik I."/>
        </authorList>
    </citation>
    <scope>NUCLEOTIDE SEQUENCE [LARGE SCALE GENOMIC DNA]</scope>
    <source>
        <strain evidence="2 3">An562</strain>
    </source>
</reference>
<dbReference type="InterPro" id="IPR042245">
    <property type="entry name" value="Tgt2/MlaC_sf"/>
</dbReference>
<dbReference type="Proteomes" id="UP000777002">
    <property type="component" value="Unassembled WGS sequence"/>
</dbReference>
<dbReference type="RefSeq" id="WP_205050131.1">
    <property type="nucleotide sequence ID" value="NZ_JACJKX010000006.1"/>
</dbReference>
<dbReference type="Gene3D" id="3.10.450.710">
    <property type="entry name" value="Tgt2/MlaC"/>
    <property type="match status" value="1"/>
</dbReference>
<name>A0ABS2GRR5_9BURK</name>
<keyword evidence="1" id="KW-0732">Signal</keyword>
<evidence type="ECO:0000313" key="3">
    <source>
        <dbReference type="Proteomes" id="UP000777002"/>
    </source>
</evidence>
<dbReference type="EMBL" id="JACJKX010000006">
    <property type="protein sequence ID" value="MBM6928535.1"/>
    <property type="molecule type" value="Genomic_DNA"/>
</dbReference>
<feature type="chain" id="PRO_5046620769" evidence="1">
    <location>
        <begin position="25"/>
        <end position="215"/>
    </location>
</feature>
<dbReference type="PANTHER" id="PTHR36573:SF1">
    <property type="entry name" value="INTERMEMBRANE PHOSPHOLIPID TRANSPORT SYSTEM BINDING PROTEIN MLAC"/>
    <property type="match status" value="1"/>
</dbReference>
<feature type="signal peptide" evidence="1">
    <location>
        <begin position="1"/>
        <end position="24"/>
    </location>
</feature>
<dbReference type="Pfam" id="PF05494">
    <property type="entry name" value="MlaC"/>
    <property type="match status" value="1"/>
</dbReference>
<accession>A0ABS2GRR5</accession>
<dbReference type="PANTHER" id="PTHR36573">
    <property type="entry name" value="INTERMEMBRANE PHOSPHOLIPID TRANSPORT SYSTEM BINDING PROTEIN MLAC"/>
    <property type="match status" value="1"/>
</dbReference>
<sequence length="215" mass="24151">MLRRMFMALVGSLAIASWALPLSAAPAEKSPEEFVLRVSNEILDAIKANPKLQQGEKKAVEALVDEKMMPYVDFLRMTRMAVGPKWREATPAQRETLQHLFRETLIQVYSGGLSMATDQKVRILPRGQNDGTEAIVRTGMSSATDPSKPEIQMVYRLRNVKDQGWKVIDVNVEGVWLVSNYRNQYGPIAAQEGIEGLIRRMQDRVNNPQALAAKK</sequence>
<organism evidence="2 3">
    <name type="scientific">Parasutterella secunda</name>
    <dbReference type="NCBI Taxonomy" id="626947"/>
    <lineage>
        <taxon>Bacteria</taxon>
        <taxon>Pseudomonadati</taxon>
        <taxon>Pseudomonadota</taxon>
        <taxon>Betaproteobacteria</taxon>
        <taxon>Burkholderiales</taxon>
        <taxon>Sutterellaceae</taxon>
        <taxon>Parasutterella</taxon>
    </lineage>
</organism>
<proteinExistence type="predicted"/>
<gene>
    <name evidence="2" type="ORF">H5985_04540</name>
</gene>
<dbReference type="PIRSF" id="PIRSF004649">
    <property type="entry name" value="MlaC"/>
    <property type="match status" value="1"/>
</dbReference>
<comment type="caution">
    <text evidence="2">The sequence shown here is derived from an EMBL/GenBank/DDBJ whole genome shotgun (WGS) entry which is preliminary data.</text>
</comment>